<evidence type="ECO:0000256" key="1">
    <source>
        <dbReference type="SAM" id="MobiDB-lite"/>
    </source>
</evidence>
<protein>
    <submittedName>
        <fullName evidence="2">Uncharacterized protein</fullName>
    </submittedName>
</protein>
<feature type="region of interest" description="Disordered" evidence="1">
    <location>
        <begin position="1"/>
        <end position="23"/>
    </location>
</feature>
<feature type="compositionally biased region" description="Polar residues" evidence="1">
    <location>
        <begin position="1"/>
        <end position="17"/>
    </location>
</feature>
<accession>A0AAW0NHH9</accession>
<feature type="compositionally biased region" description="Polar residues" evidence="1">
    <location>
        <begin position="296"/>
        <end position="345"/>
    </location>
</feature>
<keyword evidence="3" id="KW-1185">Reference proteome</keyword>
<feature type="compositionally biased region" description="Polar residues" evidence="1">
    <location>
        <begin position="58"/>
        <end position="79"/>
    </location>
</feature>
<feature type="region of interest" description="Disordered" evidence="1">
    <location>
        <begin position="291"/>
        <end position="370"/>
    </location>
</feature>
<dbReference type="AlphaFoldDB" id="A0AAW0NHH9"/>
<dbReference type="Proteomes" id="UP001460270">
    <property type="component" value="Unassembled WGS sequence"/>
</dbReference>
<dbReference type="InterPro" id="IPR047252">
    <property type="entry name" value="TP53BP1-like"/>
</dbReference>
<dbReference type="GO" id="GO:0005634">
    <property type="term" value="C:nucleus"/>
    <property type="evidence" value="ECO:0007669"/>
    <property type="project" value="TreeGrafter"/>
</dbReference>
<dbReference type="GO" id="GO:0000077">
    <property type="term" value="P:DNA damage checkpoint signaling"/>
    <property type="evidence" value="ECO:0007669"/>
    <property type="project" value="TreeGrafter"/>
</dbReference>
<organism evidence="2 3">
    <name type="scientific">Mugilogobius chulae</name>
    <name type="common">yellowstripe goby</name>
    <dbReference type="NCBI Taxonomy" id="88201"/>
    <lineage>
        <taxon>Eukaryota</taxon>
        <taxon>Metazoa</taxon>
        <taxon>Chordata</taxon>
        <taxon>Craniata</taxon>
        <taxon>Vertebrata</taxon>
        <taxon>Euteleostomi</taxon>
        <taxon>Actinopterygii</taxon>
        <taxon>Neopterygii</taxon>
        <taxon>Teleostei</taxon>
        <taxon>Neoteleostei</taxon>
        <taxon>Acanthomorphata</taxon>
        <taxon>Gobiaria</taxon>
        <taxon>Gobiiformes</taxon>
        <taxon>Gobioidei</taxon>
        <taxon>Gobiidae</taxon>
        <taxon>Gobionellinae</taxon>
        <taxon>Mugilogobius</taxon>
    </lineage>
</organism>
<sequence>MGKSLSQNGAKANSQPAGSVPDAIMNVLGESQLKIKNVDDVKVRESQLKIKNVDDVKVSQSGAKANSQPAGSVQEQLRPSQSGKSKVSSSKSLNAGAETESEASLGLVLSQSEDKTKRDASGAKSLDSSGDMSFHFTLPKEGELIGPSVSATPPHALGQSKQSLRHSTPIGVTSDLSQRSDVSAGSDIIMAESSDVAAAAEGADGKLSLRMKLVTPVEEGSSERFSLQRPALSENPAAAPPAHSAPHRSDSFMFSLVFLELSCDVPVVRSVFSPSVFSPSVFSRVRQVHRAPAADDQSQLRSPVLASPQTNSLPGSQSDASAQEVTSHSSTANDSAGKSVSQNAPGASHSLDPPLTPPPRRTGPAHRRHVRTIQEVRTTVTRIITDVYYEDGKEVNRTVTETSFRPTVTRIITDVYYEDGKEVNRTVTEVRPGLDQD</sequence>
<dbReference type="GO" id="GO:0045944">
    <property type="term" value="P:positive regulation of transcription by RNA polymerase II"/>
    <property type="evidence" value="ECO:0007669"/>
    <property type="project" value="TreeGrafter"/>
</dbReference>
<dbReference type="GO" id="GO:0042393">
    <property type="term" value="F:histone binding"/>
    <property type="evidence" value="ECO:0007669"/>
    <property type="project" value="TreeGrafter"/>
</dbReference>
<gene>
    <name evidence="2" type="ORF">WMY93_022412</name>
</gene>
<dbReference type="PANTHER" id="PTHR15321:SF3">
    <property type="entry name" value="TP53-BINDING PROTEIN 1"/>
    <property type="match status" value="1"/>
</dbReference>
<dbReference type="EMBL" id="JBBPFD010000016">
    <property type="protein sequence ID" value="KAK7893260.1"/>
    <property type="molecule type" value="Genomic_DNA"/>
</dbReference>
<feature type="compositionally biased region" description="Low complexity" evidence="1">
    <location>
        <begin position="80"/>
        <end position="92"/>
    </location>
</feature>
<feature type="region of interest" description="Disordered" evidence="1">
    <location>
        <begin position="220"/>
        <end position="246"/>
    </location>
</feature>
<reference evidence="3" key="1">
    <citation type="submission" date="2024-04" db="EMBL/GenBank/DDBJ databases">
        <title>Salinicola lusitanus LLJ914,a marine bacterium isolated from the Okinawa Trough.</title>
        <authorList>
            <person name="Li J."/>
        </authorList>
    </citation>
    <scope>NUCLEOTIDE SEQUENCE [LARGE SCALE GENOMIC DNA]</scope>
</reference>
<feature type="compositionally biased region" description="Basic and acidic residues" evidence="1">
    <location>
        <begin position="112"/>
        <end position="121"/>
    </location>
</feature>
<feature type="compositionally biased region" description="Basic and acidic residues" evidence="1">
    <location>
        <begin position="44"/>
        <end position="57"/>
    </location>
</feature>
<evidence type="ECO:0000313" key="3">
    <source>
        <dbReference type="Proteomes" id="UP001460270"/>
    </source>
</evidence>
<dbReference type="PANTHER" id="PTHR15321">
    <property type="entry name" value="TUMOR SUPPRESSOR P53-BINDING PROTEIN 1"/>
    <property type="match status" value="1"/>
</dbReference>
<comment type="caution">
    <text evidence="2">The sequence shown here is derived from an EMBL/GenBank/DDBJ whole genome shotgun (WGS) entry which is preliminary data.</text>
</comment>
<feature type="region of interest" description="Disordered" evidence="1">
    <location>
        <begin position="44"/>
        <end position="181"/>
    </location>
</feature>
<feature type="compositionally biased region" description="Polar residues" evidence="1">
    <location>
        <begin position="159"/>
        <end position="181"/>
    </location>
</feature>
<evidence type="ECO:0000313" key="2">
    <source>
        <dbReference type="EMBL" id="KAK7893260.1"/>
    </source>
</evidence>
<name>A0AAW0NHH9_9GOBI</name>
<proteinExistence type="predicted"/>